<accession>A0AAW2E7V9</accession>
<feature type="chain" id="PRO_5043732931" description="Secreted protein" evidence="1">
    <location>
        <begin position="17"/>
        <end position="91"/>
    </location>
</feature>
<keyword evidence="3" id="KW-1185">Reference proteome</keyword>
<name>A0AAW2E7V9_9HYME</name>
<evidence type="ECO:0008006" key="4">
    <source>
        <dbReference type="Google" id="ProtNLM"/>
    </source>
</evidence>
<comment type="caution">
    <text evidence="2">The sequence shown here is derived from an EMBL/GenBank/DDBJ whole genome shotgun (WGS) entry which is preliminary data.</text>
</comment>
<keyword evidence="1" id="KW-0732">Signal</keyword>
<protein>
    <recommendedName>
        <fullName evidence="4">Secreted protein</fullName>
    </recommendedName>
</protein>
<dbReference type="EMBL" id="JADYXP020000092">
    <property type="protein sequence ID" value="KAL0098341.1"/>
    <property type="molecule type" value="Genomic_DNA"/>
</dbReference>
<sequence length="91" mass="10266">MLLLLLRIVRDTLCNGAPGDAPFRPQHRPAGTRAVRPNFILFNSRNRTAARRPSADLVELSQAPPNRAVDVEARRFRARRFPGPWRHASGD</sequence>
<dbReference type="AlphaFoldDB" id="A0AAW2E7V9"/>
<organism evidence="2 3">
    <name type="scientific">Cardiocondyla obscurior</name>
    <dbReference type="NCBI Taxonomy" id="286306"/>
    <lineage>
        <taxon>Eukaryota</taxon>
        <taxon>Metazoa</taxon>
        <taxon>Ecdysozoa</taxon>
        <taxon>Arthropoda</taxon>
        <taxon>Hexapoda</taxon>
        <taxon>Insecta</taxon>
        <taxon>Pterygota</taxon>
        <taxon>Neoptera</taxon>
        <taxon>Endopterygota</taxon>
        <taxon>Hymenoptera</taxon>
        <taxon>Apocrita</taxon>
        <taxon>Aculeata</taxon>
        <taxon>Formicoidea</taxon>
        <taxon>Formicidae</taxon>
        <taxon>Myrmicinae</taxon>
        <taxon>Cardiocondyla</taxon>
    </lineage>
</organism>
<feature type="signal peptide" evidence="1">
    <location>
        <begin position="1"/>
        <end position="16"/>
    </location>
</feature>
<gene>
    <name evidence="2" type="ORF">PUN28_020311</name>
</gene>
<evidence type="ECO:0000313" key="2">
    <source>
        <dbReference type="EMBL" id="KAL0098341.1"/>
    </source>
</evidence>
<reference evidence="2 3" key="1">
    <citation type="submission" date="2023-03" db="EMBL/GenBank/DDBJ databases">
        <title>High recombination rates correlate with genetic variation in Cardiocondyla obscurior ants.</title>
        <authorList>
            <person name="Errbii M."/>
        </authorList>
    </citation>
    <scope>NUCLEOTIDE SEQUENCE [LARGE SCALE GENOMIC DNA]</scope>
    <source>
        <strain evidence="2">Alpha-2009</strain>
        <tissue evidence="2">Whole body</tissue>
    </source>
</reference>
<evidence type="ECO:0000313" key="3">
    <source>
        <dbReference type="Proteomes" id="UP001430953"/>
    </source>
</evidence>
<dbReference type="Proteomes" id="UP001430953">
    <property type="component" value="Unassembled WGS sequence"/>
</dbReference>
<proteinExistence type="predicted"/>
<evidence type="ECO:0000256" key="1">
    <source>
        <dbReference type="SAM" id="SignalP"/>
    </source>
</evidence>